<evidence type="ECO:0000256" key="7">
    <source>
        <dbReference type="SAM" id="Phobius"/>
    </source>
</evidence>
<organism evidence="9 10">
    <name type="scientific">Nocardioides caeni</name>
    <dbReference type="NCBI Taxonomy" id="574700"/>
    <lineage>
        <taxon>Bacteria</taxon>
        <taxon>Bacillati</taxon>
        <taxon>Actinomycetota</taxon>
        <taxon>Actinomycetes</taxon>
        <taxon>Propionibacteriales</taxon>
        <taxon>Nocardioidaceae</taxon>
        <taxon>Nocardioides</taxon>
    </lineage>
</organism>
<comment type="caution">
    <text evidence="9">The sequence shown here is derived from an EMBL/GenBank/DDBJ whole genome shotgun (WGS) entry which is preliminary data.</text>
</comment>
<dbReference type="InterPro" id="IPR052027">
    <property type="entry name" value="PspC"/>
</dbReference>
<evidence type="ECO:0000259" key="8">
    <source>
        <dbReference type="Pfam" id="PF04024"/>
    </source>
</evidence>
<accession>A0A4S8N6K1</accession>
<evidence type="ECO:0000256" key="1">
    <source>
        <dbReference type="ARBA" id="ARBA00004162"/>
    </source>
</evidence>
<keyword evidence="2" id="KW-1003">Cell membrane</keyword>
<feature type="transmembrane region" description="Helical" evidence="7">
    <location>
        <begin position="47"/>
        <end position="71"/>
    </location>
</feature>
<evidence type="ECO:0000256" key="3">
    <source>
        <dbReference type="ARBA" id="ARBA00022692"/>
    </source>
</evidence>
<dbReference type="GO" id="GO:0005886">
    <property type="term" value="C:plasma membrane"/>
    <property type="evidence" value="ECO:0007669"/>
    <property type="project" value="UniProtKB-SubCell"/>
</dbReference>
<gene>
    <name evidence="9" type="ORF">E9934_13285</name>
</gene>
<evidence type="ECO:0000256" key="2">
    <source>
        <dbReference type="ARBA" id="ARBA00022475"/>
    </source>
</evidence>
<feature type="region of interest" description="Disordered" evidence="6">
    <location>
        <begin position="1"/>
        <end position="20"/>
    </location>
</feature>
<dbReference type="Proteomes" id="UP000307087">
    <property type="component" value="Unassembled WGS sequence"/>
</dbReference>
<comment type="subcellular location">
    <subcellularLocation>
        <location evidence="1">Cell membrane</location>
        <topology evidence="1">Single-pass membrane protein</topology>
    </subcellularLocation>
</comment>
<keyword evidence="3 7" id="KW-0812">Transmembrane</keyword>
<dbReference type="RefSeq" id="WP_136563374.1">
    <property type="nucleotide sequence ID" value="NZ_BAABLS010000006.1"/>
</dbReference>
<evidence type="ECO:0000256" key="5">
    <source>
        <dbReference type="ARBA" id="ARBA00023136"/>
    </source>
</evidence>
<evidence type="ECO:0000313" key="9">
    <source>
        <dbReference type="EMBL" id="THV11252.1"/>
    </source>
</evidence>
<dbReference type="InterPro" id="IPR007168">
    <property type="entry name" value="Phageshock_PspC_N"/>
</dbReference>
<evidence type="ECO:0000313" key="10">
    <source>
        <dbReference type="Proteomes" id="UP000307087"/>
    </source>
</evidence>
<proteinExistence type="predicted"/>
<dbReference type="Pfam" id="PF04024">
    <property type="entry name" value="PspC"/>
    <property type="match status" value="1"/>
</dbReference>
<keyword evidence="10" id="KW-1185">Reference proteome</keyword>
<reference evidence="9 10" key="1">
    <citation type="journal article" date="2009" name="Int. J. Syst. Evol. Microbiol.">
        <title>Nocardioides caeni sp. nov., isolated from wastewater.</title>
        <authorList>
            <person name="Yoon J.H."/>
            <person name="Kang S.J."/>
            <person name="Park S."/>
            <person name="Kim W."/>
            <person name="Oh T.K."/>
        </authorList>
    </citation>
    <scope>NUCLEOTIDE SEQUENCE [LARGE SCALE GENOMIC DNA]</scope>
    <source>
        <strain evidence="9 10">DSM 23134</strain>
    </source>
</reference>
<evidence type="ECO:0000256" key="6">
    <source>
        <dbReference type="SAM" id="MobiDB-lite"/>
    </source>
</evidence>
<dbReference type="PANTHER" id="PTHR33885:SF3">
    <property type="entry name" value="PHAGE SHOCK PROTEIN C"/>
    <property type="match status" value="1"/>
</dbReference>
<protein>
    <submittedName>
        <fullName evidence="9">PspC domain-containing protein</fullName>
    </submittedName>
</protein>
<sequence>MSYSNYDPSTSSTRGRRLTRRRDDRMIAGVCGGIADHLGIDVTIVRLLLVAAVVFGLGSGVLLYLAGWALMPEA</sequence>
<evidence type="ECO:0000256" key="4">
    <source>
        <dbReference type="ARBA" id="ARBA00022989"/>
    </source>
</evidence>
<keyword evidence="5 7" id="KW-0472">Membrane</keyword>
<dbReference type="AlphaFoldDB" id="A0A4S8N6K1"/>
<name>A0A4S8N6K1_9ACTN</name>
<dbReference type="EMBL" id="STGW01000008">
    <property type="protein sequence ID" value="THV11252.1"/>
    <property type="molecule type" value="Genomic_DNA"/>
</dbReference>
<dbReference type="PANTHER" id="PTHR33885">
    <property type="entry name" value="PHAGE SHOCK PROTEIN C"/>
    <property type="match status" value="1"/>
</dbReference>
<keyword evidence="4 7" id="KW-1133">Transmembrane helix</keyword>
<feature type="domain" description="Phage shock protein PspC N-terminal" evidence="8">
    <location>
        <begin position="16"/>
        <end position="74"/>
    </location>
</feature>